<evidence type="ECO:0000313" key="3">
    <source>
        <dbReference type="EMBL" id="PPK77056.1"/>
    </source>
</evidence>
<dbReference type="RefSeq" id="WP_104427810.1">
    <property type="nucleotide sequence ID" value="NZ_PTIZ01000002.1"/>
</dbReference>
<accession>A0A2S6HHX0</accession>
<evidence type="ECO:0000256" key="2">
    <source>
        <dbReference type="SAM" id="Phobius"/>
    </source>
</evidence>
<dbReference type="InterPro" id="IPR027417">
    <property type="entry name" value="P-loop_NTPase"/>
</dbReference>
<protein>
    <submittedName>
        <fullName evidence="3">Uncharacterized protein DUF3584</fullName>
    </submittedName>
</protein>
<sequence length="1216" mass="140883">MYSLNRLILIDSYKPGELVEVRLDGHTNLNGVNGAGKTTLLRLVPLFFGERPGRLVPKSRVTDSFAKHYLPNESSYIIFEYQRDEQICMALMYASPNEEGLCYRFVDKGFDKDDFIETRRDGSHYPVSCRGLRTHFIKRHINFSDQITACSDYRTVIQNLPHKKGQELRQLVARYSFCNGSAGHRLKDIEKIVTGMFMRSTDFADLREMLVNCIDENRDSLALELKMETLDDWYKEYRAYQETELERDKIERLNRLENELLHIEQSLGELQYRLQRLRNQNEQNLQQEQDAGNACNKQLEQLKKDWEAREQTLATELAAIRADLAQIQRQQKSLEDEKADWEKQDVQGKKQLVVRLTQIKNSLDRERDNHKQLMSDVQDIEAEFKRLKAEKERYFAEQQHGYEIGIKDIQNKATESKSVANKDIEQQKESLRLENQKQQDNLHVEQLKLQGELGALSSQIAQIQPDPALIENREAKLELLHAIQQQKEEAGKTVKAIEAESKKNQAQIDTVVGEKRKQDEDKQRIQHASEQLQKQLDANPDTLLGFLREHQPDWISNIAKVINPDLLLRDDLEPASQALEQSFYGLSLNLDNLQADYTADEEQIRALLSDARSQLSQLKAAEANSDEQLQALKKVASSLEKQGKDAAFSAGQLQTQLNGLNEELNSLKQQIERSKKERKAKLEQEKTNLDEQIKLSNSRLQALKRQLETEIQRLNQELAAKTRQITEEALLQVEQMQQLINNVNQQKDSELAQLERQRIQSLQDRKVDTATLKDLETKIGQLADELKAAEQAEQLVKEYQRWLDKDWSLYDSQVVKARETEAELKQQQARYETETTDMQQRRAALKKELEQIAAKLQRLDKEIKAINNLLAELAGYVKRIPEPVGFDNAHTLSLLQTDCRKLTEQHKILRKDLAGLIRHLKQVLARFPGTHPGRYYARVEDELGFDSDEMAWLSRIQAWYATESGSARSWLMSQAKLFGYAIKNYQQALECFDRGIDSLSRRLAAHIDGNIRFEKIERIEGRLTSKVTTLGYWEQIVSFTKNYDDWSRTNDEQLPSPEFADIVRLVSEQLKGKGRVEMKLVNLLELEIIVTENGRSKRATHAEELRQISSHGLSYLILCVFFIALVNMIRKDQPLNIIWPMDELKELHQMNIEVLVEMLTKNKITLFSAFPDPDPEVLRLFKNRYQVFGYRELIEMDVDEAYLSALEPLITADEHV</sequence>
<dbReference type="AlphaFoldDB" id="A0A2S6HHX0"/>
<dbReference type="Proteomes" id="UP000240010">
    <property type="component" value="Unassembled WGS sequence"/>
</dbReference>
<feature type="transmembrane region" description="Helical" evidence="2">
    <location>
        <begin position="1112"/>
        <end position="1129"/>
    </location>
</feature>
<keyword evidence="2" id="KW-0472">Membrane</keyword>
<dbReference type="SUPFAM" id="SSF52540">
    <property type="entry name" value="P-loop containing nucleoside triphosphate hydrolases"/>
    <property type="match status" value="1"/>
</dbReference>
<organism evidence="3 4">
    <name type="scientific">Methylobacter tundripaludum</name>
    <dbReference type="NCBI Taxonomy" id="173365"/>
    <lineage>
        <taxon>Bacteria</taxon>
        <taxon>Pseudomonadati</taxon>
        <taxon>Pseudomonadota</taxon>
        <taxon>Gammaproteobacteria</taxon>
        <taxon>Methylococcales</taxon>
        <taxon>Methylococcaceae</taxon>
        <taxon>Methylobacter</taxon>
    </lineage>
</organism>
<keyword evidence="2" id="KW-1133">Transmembrane helix</keyword>
<name>A0A2S6HHX0_9GAMM</name>
<feature type="coiled-coil region" evidence="1">
    <location>
        <begin position="480"/>
        <end position="535"/>
    </location>
</feature>
<dbReference type="Gene3D" id="3.40.50.300">
    <property type="entry name" value="P-loop containing nucleotide triphosphate hydrolases"/>
    <property type="match status" value="1"/>
</dbReference>
<evidence type="ECO:0000256" key="1">
    <source>
        <dbReference type="SAM" id="Coils"/>
    </source>
</evidence>
<proteinExistence type="predicted"/>
<dbReference type="Pfam" id="PF12128">
    <property type="entry name" value="DUF3584"/>
    <property type="match status" value="1"/>
</dbReference>
<comment type="caution">
    <text evidence="3">The sequence shown here is derived from an EMBL/GenBank/DDBJ whole genome shotgun (WGS) entry which is preliminary data.</text>
</comment>
<dbReference type="InterPro" id="IPR021979">
    <property type="entry name" value="DUF3584"/>
</dbReference>
<reference evidence="3 4" key="1">
    <citation type="submission" date="2018-02" db="EMBL/GenBank/DDBJ databases">
        <title>Subsurface microbial communities from deep shales in Ohio and West Virginia, USA.</title>
        <authorList>
            <person name="Wrighton K."/>
        </authorList>
    </citation>
    <scope>NUCLEOTIDE SEQUENCE [LARGE SCALE GENOMIC DNA]</scope>
    <source>
        <strain evidence="3 4">OWC-DMM</strain>
    </source>
</reference>
<dbReference type="PANTHER" id="PTHR45615:SF80">
    <property type="entry name" value="GRIP DOMAIN-CONTAINING PROTEIN"/>
    <property type="match status" value="1"/>
</dbReference>
<gene>
    <name evidence="3" type="ORF">B0F87_102162</name>
</gene>
<feature type="coiled-coil region" evidence="1">
    <location>
        <begin position="590"/>
        <end position="912"/>
    </location>
</feature>
<evidence type="ECO:0000313" key="4">
    <source>
        <dbReference type="Proteomes" id="UP000240010"/>
    </source>
</evidence>
<dbReference type="EMBL" id="PTIZ01000002">
    <property type="protein sequence ID" value="PPK77056.1"/>
    <property type="molecule type" value="Genomic_DNA"/>
</dbReference>
<feature type="coiled-coil region" evidence="1">
    <location>
        <begin position="246"/>
        <end position="397"/>
    </location>
</feature>
<dbReference type="PANTHER" id="PTHR45615">
    <property type="entry name" value="MYOSIN HEAVY CHAIN, NON-MUSCLE"/>
    <property type="match status" value="1"/>
</dbReference>
<keyword evidence="1" id="KW-0175">Coiled coil</keyword>
<keyword evidence="2" id="KW-0812">Transmembrane</keyword>